<evidence type="ECO:0000313" key="1">
    <source>
        <dbReference type="EMBL" id="KAF8659917.1"/>
    </source>
</evidence>
<accession>A0A835AIK6</accession>
<gene>
    <name evidence="1" type="ORF">HU200_058158</name>
</gene>
<dbReference type="EMBL" id="JACEFO010002451">
    <property type="protein sequence ID" value="KAF8659917.1"/>
    <property type="molecule type" value="Genomic_DNA"/>
</dbReference>
<protein>
    <submittedName>
        <fullName evidence="1">Uncharacterized protein</fullName>
    </submittedName>
</protein>
<name>A0A835AIK6_9POAL</name>
<organism evidence="1 2">
    <name type="scientific">Digitaria exilis</name>
    <dbReference type="NCBI Taxonomy" id="1010633"/>
    <lineage>
        <taxon>Eukaryota</taxon>
        <taxon>Viridiplantae</taxon>
        <taxon>Streptophyta</taxon>
        <taxon>Embryophyta</taxon>
        <taxon>Tracheophyta</taxon>
        <taxon>Spermatophyta</taxon>
        <taxon>Magnoliopsida</taxon>
        <taxon>Liliopsida</taxon>
        <taxon>Poales</taxon>
        <taxon>Poaceae</taxon>
        <taxon>PACMAD clade</taxon>
        <taxon>Panicoideae</taxon>
        <taxon>Panicodae</taxon>
        <taxon>Paniceae</taxon>
        <taxon>Anthephorinae</taxon>
        <taxon>Digitaria</taxon>
    </lineage>
</organism>
<sequence>MSSPPVASILTWADTLSEGVTLSSSSTHISASTFHRCCSSGMLAQIRLRSLTPSARMASSRVFVALGWKAKSLTNMSPSERQRLILRCCCIL</sequence>
<evidence type="ECO:0000313" key="2">
    <source>
        <dbReference type="Proteomes" id="UP000636709"/>
    </source>
</evidence>
<comment type="caution">
    <text evidence="1">The sequence shown here is derived from an EMBL/GenBank/DDBJ whole genome shotgun (WGS) entry which is preliminary data.</text>
</comment>
<reference evidence="1" key="1">
    <citation type="submission" date="2020-07" db="EMBL/GenBank/DDBJ databases">
        <title>Genome sequence and genetic diversity analysis of an under-domesticated orphan crop, white fonio (Digitaria exilis).</title>
        <authorList>
            <person name="Bennetzen J.L."/>
            <person name="Chen S."/>
            <person name="Ma X."/>
            <person name="Wang X."/>
            <person name="Yssel A.E.J."/>
            <person name="Chaluvadi S.R."/>
            <person name="Johnson M."/>
            <person name="Gangashetty P."/>
            <person name="Hamidou F."/>
            <person name="Sanogo M.D."/>
            <person name="Zwaenepoel A."/>
            <person name="Wallace J."/>
            <person name="Van De Peer Y."/>
            <person name="Van Deynze A."/>
        </authorList>
    </citation>
    <scope>NUCLEOTIDE SEQUENCE</scope>
    <source>
        <tissue evidence="1">Leaves</tissue>
    </source>
</reference>
<dbReference type="Proteomes" id="UP000636709">
    <property type="component" value="Unassembled WGS sequence"/>
</dbReference>
<dbReference type="AlphaFoldDB" id="A0A835AIK6"/>
<proteinExistence type="predicted"/>
<keyword evidence="2" id="KW-1185">Reference proteome</keyword>